<feature type="transmembrane region" description="Helical" evidence="1">
    <location>
        <begin position="32"/>
        <end position="58"/>
    </location>
</feature>
<dbReference type="AlphaFoldDB" id="A0A1I7TW01"/>
<evidence type="ECO:0000313" key="2">
    <source>
        <dbReference type="Proteomes" id="UP000095282"/>
    </source>
</evidence>
<organism evidence="2 3">
    <name type="scientific">Caenorhabditis tropicalis</name>
    <dbReference type="NCBI Taxonomy" id="1561998"/>
    <lineage>
        <taxon>Eukaryota</taxon>
        <taxon>Metazoa</taxon>
        <taxon>Ecdysozoa</taxon>
        <taxon>Nematoda</taxon>
        <taxon>Chromadorea</taxon>
        <taxon>Rhabditida</taxon>
        <taxon>Rhabditina</taxon>
        <taxon>Rhabditomorpha</taxon>
        <taxon>Rhabditoidea</taxon>
        <taxon>Rhabditidae</taxon>
        <taxon>Peloderinae</taxon>
        <taxon>Caenorhabditis</taxon>
    </lineage>
</organism>
<protein>
    <submittedName>
        <fullName evidence="3">G protein-coupled receptor</fullName>
    </submittedName>
</protein>
<sequence length="75" mass="8634">MTLFVALTVRVLANQARRNTSSQYTITLHQKFLYALIAQTSLPVIVVFCPLLSLFYLIPMGFHNQSGFWDKEKKN</sequence>
<accession>A0A1I7TW01</accession>
<keyword evidence="1" id="KW-1133">Transmembrane helix</keyword>
<proteinExistence type="predicted"/>
<keyword evidence="1" id="KW-0812">Transmembrane</keyword>
<reference evidence="3" key="1">
    <citation type="submission" date="2016-11" db="UniProtKB">
        <authorList>
            <consortium name="WormBaseParasite"/>
        </authorList>
    </citation>
    <scope>IDENTIFICATION</scope>
</reference>
<dbReference type="Pfam" id="PF10318">
    <property type="entry name" value="7TM_GPCR_Srh"/>
    <property type="match status" value="1"/>
</dbReference>
<keyword evidence="2" id="KW-1185">Reference proteome</keyword>
<dbReference type="Proteomes" id="UP000095282">
    <property type="component" value="Unplaced"/>
</dbReference>
<evidence type="ECO:0000256" key="1">
    <source>
        <dbReference type="SAM" id="Phobius"/>
    </source>
</evidence>
<dbReference type="WBParaSite" id="Csp11.Scaffold629.g12342.t1">
    <property type="protein sequence ID" value="Csp11.Scaffold629.g12342.t1"/>
    <property type="gene ID" value="Csp11.Scaffold629.g12342"/>
</dbReference>
<dbReference type="InterPro" id="IPR019422">
    <property type="entry name" value="7TM_GPCR_serpentine_rcpt_Srh"/>
</dbReference>
<keyword evidence="1" id="KW-0472">Membrane</keyword>
<name>A0A1I7TW01_9PELO</name>
<evidence type="ECO:0000313" key="3">
    <source>
        <dbReference type="WBParaSite" id="Csp11.Scaffold629.g12342.t1"/>
    </source>
</evidence>